<sequence length="191" mass="19923">MDEISFKKGAEGYVAEYTSEGRTMVQIQGVKSGRLSISQFIDTMEPVAMDTVNFTNSVIEINVPAGMKVRLLSDVEVKKVKALVIKDTAAAGGGGGGESYVLPKASDSALGGIQTGFSESGKNYAVRVDGAGKAYVTVNWTDTTYTNATTAKPGIVKQGAHVTDATGSEDAHTVLNKLIDELEKAGVLASA</sequence>
<dbReference type="RefSeq" id="WP_117702166.1">
    <property type="nucleotide sequence ID" value="NZ_QSTW01000013.1"/>
</dbReference>
<proteinExistence type="predicted"/>
<evidence type="ECO:0000313" key="1">
    <source>
        <dbReference type="EMBL" id="RGM90372.1"/>
    </source>
</evidence>
<dbReference type="AlphaFoldDB" id="A0A3E4Z7B4"/>
<evidence type="ECO:0000313" key="2">
    <source>
        <dbReference type="Proteomes" id="UP000260814"/>
    </source>
</evidence>
<dbReference type="EMBL" id="QSTW01000013">
    <property type="protein sequence ID" value="RGM90372.1"/>
    <property type="molecule type" value="Genomic_DNA"/>
</dbReference>
<protein>
    <submittedName>
        <fullName evidence="1">Uncharacterized protein</fullName>
    </submittedName>
</protein>
<dbReference type="Proteomes" id="UP000260814">
    <property type="component" value="Unassembled WGS sequence"/>
</dbReference>
<accession>A0A3E4Z7B4</accession>
<gene>
    <name evidence="1" type="ORF">DXB87_10755</name>
</gene>
<reference evidence="1 2" key="1">
    <citation type="submission" date="2018-08" db="EMBL/GenBank/DDBJ databases">
        <title>A genome reference for cultivated species of the human gut microbiota.</title>
        <authorList>
            <person name="Zou Y."/>
            <person name="Xue W."/>
            <person name="Luo G."/>
        </authorList>
    </citation>
    <scope>NUCLEOTIDE SEQUENCE [LARGE SCALE GENOMIC DNA]</scope>
    <source>
        <strain evidence="1 2">OM06-2</strain>
    </source>
</reference>
<organism evidence="1 2">
    <name type="scientific">Phocaeicola plebeius</name>
    <dbReference type="NCBI Taxonomy" id="310297"/>
    <lineage>
        <taxon>Bacteria</taxon>
        <taxon>Pseudomonadati</taxon>
        <taxon>Bacteroidota</taxon>
        <taxon>Bacteroidia</taxon>
        <taxon>Bacteroidales</taxon>
        <taxon>Bacteroidaceae</taxon>
        <taxon>Phocaeicola</taxon>
    </lineage>
</organism>
<comment type="caution">
    <text evidence="1">The sequence shown here is derived from an EMBL/GenBank/DDBJ whole genome shotgun (WGS) entry which is preliminary data.</text>
</comment>
<name>A0A3E4Z7B4_9BACT</name>
<dbReference type="Gene3D" id="6.10.140.1630">
    <property type="match status" value="1"/>
</dbReference>